<protein>
    <submittedName>
        <fullName evidence="1">Uncharacterized protein</fullName>
    </submittedName>
</protein>
<name>A0A5B1CNM5_9BACT</name>
<accession>A0A5B1CNM5</accession>
<comment type="caution">
    <text evidence="1">The sequence shown here is derived from an EMBL/GenBank/DDBJ whole genome shotgun (WGS) entry which is preliminary data.</text>
</comment>
<evidence type="ECO:0000313" key="2">
    <source>
        <dbReference type="Proteomes" id="UP000322699"/>
    </source>
</evidence>
<dbReference type="AlphaFoldDB" id="A0A5B1CNM5"/>
<organism evidence="1 2">
    <name type="scientific">Rubripirellula obstinata</name>
    <dbReference type="NCBI Taxonomy" id="406547"/>
    <lineage>
        <taxon>Bacteria</taxon>
        <taxon>Pseudomonadati</taxon>
        <taxon>Planctomycetota</taxon>
        <taxon>Planctomycetia</taxon>
        <taxon>Pirellulales</taxon>
        <taxon>Pirellulaceae</taxon>
        <taxon>Rubripirellula</taxon>
    </lineage>
</organism>
<evidence type="ECO:0000313" key="1">
    <source>
        <dbReference type="EMBL" id="KAA1262136.1"/>
    </source>
</evidence>
<sequence>MLVVLIAVTSLAGCSSEPSLTAEQTKLRDQFLSSQPIEGKVQTPTDIKETADLPPDQIPPDEPVVIAGRIDAGDFEPFSKGEATFVMSQLPDEGHGEDDPDHADNCPFCKRTLQNAPKVLVRFQGSDGEIIPTGADELFGLAKDDVVVVKGDATFDSAVGTITVNATKIHRQ</sequence>
<gene>
    <name evidence="1" type="ORF">LF1_46970</name>
</gene>
<dbReference type="EMBL" id="VRLW01000001">
    <property type="protein sequence ID" value="KAA1262136.1"/>
    <property type="molecule type" value="Genomic_DNA"/>
</dbReference>
<reference evidence="1 2" key="1">
    <citation type="submission" date="2019-08" db="EMBL/GenBank/DDBJ databases">
        <title>Deep-cultivation of Planctomycetes and their phenomic and genomic characterization uncovers novel biology.</title>
        <authorList>
            <person name="Wiegand S."/>
            <person name="Jogler M."/>
            <person name="Boedeker C."/>
            <person name="Pinto D."/>
            <person name="Vollmers J."/>
            <person name="Rivas-Marin E."/>
            <person name="Kohn T."/>
            <person name="Peeters S.H."/>
            <person name="Heuer A."/>
            <person name="Rast P."/>
            <person name="Oberbeckmann S."/>
            <person name="Bunk B."/>
            <person name="Jeske O."/>
            <person name="Meyerdierks A."/>
            <person name="Storesund J.E."/>
            <person name="Kallscheuer N."/>
            <person name="Luecker S."/>
            <person name="Lage O.M."/>
            <person name="Pohl T."/>
            <person name="Merkel B.J."/>
            <person name="Hornburger P."/>
            <person name="Mueller R.-W."/>
            <person name="Bruemmer F."/>
            <person name="Labrenz M."/>
            <person name="Spormann A.M."/>
            <person name="Op Den Camp H."/>
            <person name="Overmann J."/>
            <person name="Amann R."/>
            <person name="Jetten M.S.M."/>
            <person name="Mascher T."/>
            <person name="Medema M.H."/>
            <person name="Devos D.P."/>
            <person name="Kaster A.-K."/>
            <person name="Ovreas L."/>
            <person name="Rohde M."/>
            <person name="Galperin M.Y."/>
            <person name="Jogler C."/>
        </authorList>
    </citation>
    <scope>NUCLEOTIDE SEQUENCE [LARGE SCALE GENOMIC DNA]</scope>
    <source>
        <strain evidence="1 2">LF1</strain>
    </source>
</reference>
<keyword evidence="2" id="KW-1185">Reference proteome</keyword>
<dbReference type="Proteomes" id="UP000322699">
    <property type="component" value="Unassembled WGS sequence"/>
</dbReference>
<proteinExistence type="predicted"/>